<dbReference type="AlphaFoldDB" id="A0A484WW30"/>
<evidence type="ECO:0000313" key="1">
    <source>
        <dbReference type="EMBL" id="VFS14355.1"/>
    </source>
</evidence>
<accession>A0A484WW30</accession>
<dbReference type="EMBL" id="CAADIW010000004">
    <property type="protein sequence ID" value="VFS14355.1"/>
    <property type="molecule type" value="Genomic_DNA"/>
</dbReference>
<reference evidence="1 2" key="1">
    <citation type="submission" date="2019-03" db="EMBL/GenBank/DDBJ databases">
        <authorList>
            <consortium name="Pathogen Informatics"/>
        </authorList>
    </citation>
    <scope>NUCLEOTIDE SEQUENCE [LARGE SCALE GENOMIC DNA]</scope>
    <source>
        <strain evidence="1 2">NCTC12126</strain>
    </source>
</reference>
<proteinExistence type="predicted"/>
<evidence type="ECO:0000313" key="2">
    <source>
        <dbReference type="Proteomes" id="UP000351155"/>
    </source>
</evidence>
<protein>
    <submittedName>
        <fullName evidence="1">Uncharacterized protein</fullName>
    </submittedName>
</protein>
<gene>
    <name evidence="1" type="ORF">NCTC12126_00934</name>
</gene>
<organism evidence="1 2">
    <name type="scientific">Enterobacter cancerogenus</name>
    <dbReference type="NCBI Taxonomy" id="69218"/>
    <lineage>
        <taxon>Bacteria</taxon>
        <taxon>Pseudomonadati</taxon>
        <taxon>Pseudomonadota</taxon>
        <taxon>Gammaproteobacteria</taxon>
        <taxon>Enterobacterales</taxon>
        <taxon>Enterobacteriaceae</taxon>
        <taxon>Enterobacter</taxon>
        <taxon>Enterobacter cloacae complex</taxon>
    </lineage>
</organism>
<sequence>MPAGTLTLTNGSDGVTGTSTDFLSDVENGDFILVTVGGASYFLSVNTDDSATALTLTAVYDGPISSGLAWKTVVKGAYASILSELIAKSARALRAQNVDKSNWQKVFSAEDEITVTLADGSSYSRHKRRGG</sequence>
<dbReference type="Proteomes" id="UP000351155">
    <property type="component" value="Unassembled WGS sequence"/>
</dbReference>
<name>A0A484WW30_9ENTR</name>